<reference evidence="2 3" key="1">
    <citation type="submission" date="2007-06" db="EMBL/GenBank/DDBJ databases">
        <authorList>
            <person name="Shimkets L."/>
            <person name="Ferriera S."/>
            <person name="Johnson J."/>
            <person name="Kravitz S."/>
            <person name="Beeson K."/>
            <person name="Sutton G."/>
            <person name="Rogers Y.-H."/>
            <person name="Friedman R."/>
            <person name="Frazier M."/>
            <person name="Venter J.C."/>
        </authorList>
    </citation>
    <scope>NUCLEOTIDE SEQUENCE [LARGE SCALE GENOMIC DNA]</scope>
    <source>
        <strain evidence="2 3">SIR-1</strain>
    </source>
</reference>
<keyword evidence="3" id="KW-1185">Reference proteome</keyword>
<name>A6G1W2_9BACT</name>
<dbReference type="RefSeq" id="WP_006970711.1">
    <property type="nucleotide sequence ID" value="NZ_ABCS01000013.1"/>
</dbReference>
<gene>
    <name evidence="2" type="ORF">PPSIR1_35917</name>
</gene>
<protein>
    <submittedName>
        <fullName evidence="2">Uncharacterized protein</fullName>
    </submittedName>
</protein>
<evidence type="ECO:0000256" key="1">
    <source>
        <dbReference type="SAM" id="MobiDB-lite"/>
    </source>
</evidence>
<comment type="caution">
    <text evidence="2">The sequence shown here is derived from an EMBL/GenBank/DDBJ whole genome shotgun (WGS) entry which is preliminary data.</text>
</comment>
<feature type="region of interest" description="Disordered" evidence="1">
    <location>
        <begin position="43"/>
        <end position="105"/>
    </location>
</feature>
<accession>A6G1W2</accession>
<proteinExistence type="predicted"/>
<evidence type="ECO:0000313" key="2">
    <source>
        <dbReference type="EMBL" id="EDM80152.1"/>
    </source>
</evidence>
<dbReference type="AlphaFoldDB" id="A6G1W2"/>
<dbReference type="Proteomes" id="UP000005801">
    <property type="component" value="Unassembled WGS sequence"/>
</dbReference>
<organism evidence="2 3">
    <name type="scientific">Plesiocystis pacifica SIR-1</name>
    <dbReference type="NCBI Taxonomy" id="391625"/>
    <lineage>
        <taxon>Bacteria</taxon>
        <taxon>Pseudomonadati</taxon>
        <taxon>Myxococcota</taxon>
        <taxon>Polyangia</taxon>
        <taxon>Nannocystales</taxon>
        <taxon>Nannocystaceae</taxon>
        <taxon>Plesiocystis</taxon>
    </lineage>
</organism>
<sequence length="196" mass="20698">MLSLLPSPPRSHRDAQARRLARRQAGVLGLGLALLALGLAPLGLDQGRDRDQPTLGHASASPSTSTRSAPHPSAPTRPRSLGPTPRPSSSPPAPQPSASPSPEARAWRELGRARRTLDERVLELDEDLRALAADSEAFEGPGVEEALEAIEDELEVAAAQLGQVRELEDGEAADGATAAEIRALVAWIEDDSEARP</sequence>
<dbReference type="EMBL" id="ABCS01000013">
    <property type="protein sequence ID" value="EDM80152.1"/>
    <property type="molecule type" value="Genomic_DNA"/>
</dbReference>
<feature type="compositionally biased region" description="Low complexity" evidence="1">
    <location>
        <begin position="57"/>
        <end position="83"/>
    </location>
</feature>
<evidence type="ECO:0000313" key="3">
    <source>
        <dbReference type="Proteomes" id="UP000005801"/>
    </source>
</evidence>
<dbReference type="STRING" id="391625.PPSIR1_35917"/>
<feature type="compositionally biased region" description="Pro residues" evidence="1">
    <location>
        <begin position="84"/>
        <end position="99"/>
    </location>
</feature>